<reference evidence="1 2" key="1">
    <citation type="submission" date="2022-07" db="EMBL/GenBank/DDBJ databases">
        <title>Genome stability of Gluconacetobacter entanii AV429.</title>
        <authorList>
            <person name="Trcek J."/>
            <person name="Cepec E."/>
        </authorList>
    </citation>
    <scope>NUCLEOTIDE SEQUENCE [LARGE SCALE GENOMIC DNA]</scope>
    <source>
        <strain evidence="1 2">AV429_2022</strain>
    </source>
</reference>
<evidence type="ECO:0000313" key="2">
    <source>
        <dbReference type="Proteomes" id="UP001526337"/>
    </source>
</evidence>
<name>A0ABT3K2P3_9PROT</name>
<gene>
    <name evidence="1" type="ORF">NO263_03710</name>
</gene>
<keyword evidence="2" id="KW-1185">Reference proteome</keyword>
<dbReference type="Pfam" id="PF11528">
    <property type="entry name" value="DUF3224"/>
    <property type="match status" value="1"/>
</dbReference>
<evidence type="ECO:0000313" key="1">
    <source>
        <dbReference type="EMBL" id="MCW4589682.1"/>
    </source>
</evidence>
<organism evidence="1 2">
    <name type="scientific">Gluconacetobacter entanii</name>
    <dbReference type="NCBI Taxonomy" id="108528"/>
    <lineage>
        <taxon>Bacteria</taxon>
        <taxon>Pseudomonadati</taxon>
        <taxon>Pseudomonadota</taxon>
        <taxon>Alphaproteobacteria</taxon>
        <taxon>Acetobacterales</taxon>
        <taxon>Acetobacteraceae</taxon>
        <taxon>Gluconacetobacter</taxon>
    </lineage>
</organism>
<proteinExistence type="predicted"/>
<accession>A0ABT3K2P3</accession>
<dbReference type="RefSeq" id="WP_216657694.1">
    <property type="nucleotide sequence ID" value="NZ_JABJWD010000117.1"/>
</dbReference>
<comment type="caution">
    <text evidence="1">The sequence shown here is derived from an EMBL/GenBank/DDBJ whole genome shotgun (WGS) entry which is preliminary data.</text>
</comment>
<protein>
    <submittedName>
        <fullName evidence="1">DUF3224 domain-containing protein</fullName>
    </submittedName>
</protein>
<sequence>MENEALGTFDVTLSPVSDGDGPIDTMAINKTFYGNLQGSSVGKMLVFRSEITGSTSYVAMERVTARLPDSRWCQNTDGRRRAGLRYRGFIRADGGNGHNRVAWTT</sequence>
<dbReference type="InterPro" id="IPR021607">
    <property type="entry name" value="DUF3224"/>
</dbReference>
<dbReference type="Proteomes" id="UP001526337">
    <property type="component" value="Unassembled WGS sequence"/>
</dbReference>
<dbReference type="EMBL" id="JANGSQ010000086">
    <property type="protein sequence ID" value="MCW4589682.1"/>
    <property type="molecule type" value="Genomic_DNA"/>
</dbReference>